<proteinExistence type="predicted"/>
<evidence type="ECO:0000313" key="3">
    <source>
        <dbReference type="Proteomes" id="UP000297031"/>
    </source>
</evidence>
<gene>
    <name evidence="2" type="ORF">E7746_00635</name>
</gene>
<evidence type="ECO:0000256" key="1">
    <source>
        <dbReference type="SAM" id="Phobius"/>
    </source>
</evidence>
<keyword evidence="1" id="KW-0812">Transmembrane</keyword>
<dbReference type="AlphaFoldDB" id="A0A4P7VAQ3"/>
<accession>A0A4P7VAQ3</accession>
<dbReference type="EMBL" id="CP039393">
    <property type="protein sequence ID" value="QCD34490.1"/>
    <property type="molecule type" value="Genomic_DNA"/>
</dbReference>
<protein>
    <submittedName>
        <fullName evidence="2">Uncharacterized protein</fullName>
    </submittedName>
</protein>
<feature type="transmembrane region" description="Helical" evidence="1">
    <location>
        <begin position="28"/>
        <end position="56"/>
    </location>
</feature>
<feature type="transmembrane region" description="Helical" evidence="1">
    <location>
        <begin position="68"/>
        <end position="87"/>
    </location>
</feature>
<dbReference type="KEGG" id="mgod:E7746_00635"/>
<reference evidence="2 3" key="1">
    <citation type="submission" date="2019-02" db="EMBL/GenBank/DDBJ databases">
        <title>Isolation and identification of novel species under the genus Muribaculum.</title>
        <authorList>
            <person name="Miyake S."/>
            <person name="Ding Y."/>
            <person name="Low A."/>
            <person name="Soh M."/>
            <person name="Seedorf H."/>
        </authorList>
    </citation>
    <scope>NUCLEOTIDE SEQUENCE [LARGE SCALE GENOMIC DNA]</scope>
    <source>
        <strain evidence="2 3">TLL-A4</strain>
    </source>
</reference>
<keyword evidence="1" id="KW-0472">Membrane</keyword>
<keyword evidence="1" id="KW-1133">Transmembrane helix</keyword>
<organism evidence="2 3">
    <name type="scientific">Muribaculum gordoncarteri</name>
    <dbReference type="NCBI Taxonomy" id="2530390"/>
    <lineage>
        <taxon>Bacteria</taxon>
        <taxon>Pseudomonadati</taxon>
        <taxon>Bacteroidota</taxon>
        <taxon>Bacteroidia</taxon>
        <taxon>Bacteroidales</taxon>
        <taxon>Muribaculaceae</taxon>
        <taxon>Muribaculum</taxon>
    </lineage>
</organism>
<name>A0A4P7VAQ3_9BACT</name>
<dbReference type="RefSeq" id="WP_123395141.1">
    <property type="nucleotide sequence ID" value="NZ_CANQMU010000005.1"/>
</dbReference>
<keyword evidence="3" id="KW-1185">Reference proteome</keyword>
<sequence>MILFCFDDYEMFSYPVLRLHKYIKSPGIGFYLSIQAYIITMGIFGSLSVISLFVGIGQKYNDTKYGEYISRWGSETLGIYLIQAILLEHFMMKTLNFSNVSWGLFNLVTAPII</sequence>
<evidence type="ECO:0000313" key="2">
    <source>
        <dbReference type="EMBL" id="QCD34490.1"/>
    </source>
</evidence>
<dbReference type="Proteomes" id="UP000297031">
    <property type="component" value="Chromosome"/>
</dbReference>